<dbReference type="GO" id="GO:0003676">
    <property type="term" value="F:nucleic acid binding"/>
    <property type="evidence" value="ECO:0007669"/>
    <property type="project" value="InterPro"/>
</dbReference>
<organism evidence="9 10">
    <name type="scientific">Anopheles minimus</name>
    <dbReference type="NCBI Taxonomy" id="112268"/>
    <lineage>
        <taxon>Eukaryota</taxon>
        <taxon>Metazoa</taxon>
        <taxon>Ecdysozoa</taxon>
        <taxon>Arthropoda</taxon>
        <taxon>Hexapoda</taxon>
        <taxon>Insecta</taxon>
        <taxon>Pterygota</taxon>
        <taxon>Neoptera</taxon>
        <taxon>Endopterygota</taxon>
        <taxon>Diptera</taxon>
        <taxon>Nematocera</taxon>
        <taxon>Culicoidea</taxon>
        <taxon>Culicidae</taxon>
        <taxon>Anophelinae</taxon>
        <taxon>Anopheles</taxon>
    </lineage>
</organism>
<dbReference type="Gene3D" id="1.10.340.70">
    <property type="match status" value="2"/>
</dbReference>
<dbReference type="GO" id="GO:0004190">
    <property type="term" value="F:aspartic-type endopeptidase activity"/>
    <property type="evidence" value="ECO:0007669"/>
    <property type="project" value="InterPro"/>
</dbReference>
<accession>A0A182W8C8</accession>
<reference evidence="9" key="2">
    <citation type="submission" date="2020-05" db="UniProtKB">
        <authorList>
            <consortium name="EnsemblMetazoa"/>
        </authorList>
    </citation>
    <scope>IDENTIFICATION</scope>
    <source>
        <strain evidence="9">MINIMUS1</strain>
    </source>
</reference>
<dbReference type="Pfam" id="PF17921">
    <property type="entry name" value="Integrase_H2C2"/>
    <property type="match status" value="2"/>
</dbReference>
<evidence type="ECO:0000256" key="1">
    <source>
        <dbReference type="ARBA" id="ARBA00012493"/>
    </source>
</evidence>
<dbReference type="InterPro" id="IPR050951">
    <property type="entry name" value="Retrovirus_Pol_polyprotein"/>
</dbReference>
<evidence type="ECO:0000256" key="6">
    <source>
        <dbReference type="ARBA" id="ARBA00022801"/>
    </source>
</evidence>
<dbReference type="AlphaFoldDB" id="A0A182W8C8"/>
<dbReference type="SUPFAM" id="SSF53098">
    <property type="entry name" value="Ribonuclease H-like"/>
    <property type="match status" value="2"/>
</dbReference>
<feature type="domain" description="Integrase catalytic" evidence="8">
    <location>
        <begin position="399"/>
        <end position="558"/>
    </location>
</feature>
<dbReference type="SUPFAM" id="SSF50630">
    <property type="entry name" value="Acid proteases"/>
    <property type="match status" value="1"/>
</dbReference>
<dbReference type="EC" id="2.7.7.49" evidence="1"/>
<reference evidence="10" key="1">
    <citation type="submission" date="2013-03" db="EMBL/GenBank/DDBJ databases">
        <title>The Genome Sequence of Anopheles minimus MINIMUS1.</title>
        <authorList>
            <consortium name="The Broad Institute Genomics Platform"/>
            <person name="Neafsey D.E."/>
            <person name="Walton C."/>
            <person name="Walker B."/>
            <person name="Young S.K."/>
            <person name="Zeng Q."/>
            <person name="Gargeya S."/>
            <person name="Fitzgerald M."/>
            <person name="Haas B."/>
            <person name="Abouelleil A."/>
            <person name="Allen A.W."/>
            <person name="Alvarado L."/>
            <person name="Arachchi H.M."/>
            <person name="Berlin A.M."/>
            <person name="Chapman S.B."/>
            <person name="Gainer-Dewar J."/>
            <person name="Goldberg J."/>
            <person name="Griggs A."/>
            <person name="Gujja S."/>
            <person name="Hansen M."/>
            <person name="Howarth C."/>
            <person name="Imamovic A."/>
            <person name="Ireland A."/>
            <person name="Larimer J."/>
            <person name="McCowan C."/>
            <person name="Murphy C."/>
            <person name="Pearson M."/>
            <person name="Poon T.W."/>
            <person name="Priest M."/>
            <person name="Roberts A."/>
            <person name="Saif S."/>
            <person name="Shea T."/>
            <person name="Sisk P."/>
            <person name="Sykes S."/>
            <person name="Wortman J."/>
            <person name="Nusbaum C."/>
            <person name="Birren B."/>
        </authorList>
    </citation>
    <scope>NUCLEOTIDE SEQUENCE [LARGE SCALE GENOMIC DNA]</scope>
    <source>
        <strain evidence="10">MINIMUS1</strain>
    </source>
</reference>
<name>A0A182W8C8_9DIPT</name>
<dbReference type="PROSITE" id="PS50994">
    <property type="entry name" value="INTEGRASE"/>
    <property type="match status" value="2"/>
</dbReference>
<dbReference type="FunFam" id="3.30.420.10:FF:000032">
    <property type="entry name" value="Retrovirus-related Pol polyprotein from transposon 297-like Protein"/>
    <property type="match status" value="2"/>
</dbReference>
<keyword evidence="10" id="KW-1185">Reference proteome</keyword>
<dbReference type="PANTHER" id="PTHR37984:SF15">
    <property type="entry name" value="INTEGRASE CATALYTIC DOMAIN-CONTAINING PROTEIN"/>
    <property type="match status" value="1"/>
</dbReference>
<keyword evidence="2" id="KW-0808">Transferase</keyword>
<keyword evidence="6" id="KW-0378">Hydrolase</keyword>
<evidence type="ECO:0000259" key="8">
    <source>
        <dbReference type="PROSITE" id="PS50994"/>
    </source>
</evidence>
<dbReference type="VEuPathDB" id="VectorBase:AMIN006602"/>
<keyword evidence="4" id="KW-0540">Nuclease</keyword>
<dbReference type="GO" id="GO:0003964">
    <property type="term" value="F:RNA-directed DNA polymerase activity"/>
    <property type="evidence" value="ECO:0007669"/>
    <property type="project" value="UniProtKB-KW"/>
</dbReference>
<evidence type="ECO:0000313" key="10">
    <source>
        <dbReference type="Proteomes" id="UP000075920"/>
    </source>
</evidence>
<dbReference type="PROSITE" id="PS00141">
    <property type="entry name" value="ASP_PROTEASE"/>
    <property type="match status" value="1"/>
</dbReference>
<dbReference type="GO" id="GO:0006508">
    <property type="term" value="P:proteolysis"/>
    <property type="evidence" value="ECO:0007669"/>
    <property type="project" value="InterPro"/>
</dbReference>
<protein>
    <recommendedName>
        <fullName evidence="1">RNA-directed DNA polymerase</fullName>
        <ecNumber evidence="1">2.7.7.49</ecNumber>
    </recommendedName>
</protein>
<evidence type="ECO:0000256" key="5">
    <source>
        <dbReference type="ARBA" id="ARBA00022759"/>
    </source>
</evidence>
<dbReference type="CDD" id="cd00303">
    <property type="entry name" value="retropepsin_like"/>
    <property type="match status" value="1"/>
</dbReference>
<feature type="domain" description="Integrase catalytic" evidence="8">
    <location>
        <begin position="720"/>
        <end position="879"/>
    </location>
</feature>
<evidence type="ECO:0000256" key="4">
    <source>
        <dbReference type="ARBA" id="ARBA00022722"/>
    </source>
</evidence>
<dbReference type="Proteomes" id="UP000075920">
    <property type="component" value="Unassembled WGS sequence"/>
</dbReference>
<dbReference type="Gene3D" id="3.30.420.10">
    <property type="entry name" value="Ribonuclease H-like superfamily/Ribonuclease H"/>
    <property type="match status" value="2"/>
</dbReference>
<dbReference type="Pfam" id="PF00665">
    <property type="entry name" value="rve"/>
    <property type="match status" value="2"/>
</dbReference>
<dbReference type="EnsemblMetazoa" id="AMIN006602-RA">
    <property type="protein sequence ID" value="AMIN006602-PA"/>
    <property type="gene ID" value="AMIN006602"/>
</dbReference>
<dbReference type="InterPro" id="IPR001969">
    <property type="entry name" value="Aspartic_peptidase_AS"/>
</dbReference>
<evidence type="ECO:0000256" key="2">
    <source>
        <dbReference type="ARBA" id="ARBA00022679"/>
    </source>
</evidence>
<dbReference type="PANTHER" id="PTHR37984">
    <property type="entry name" value="PROTEIN CBG26694"/>
    <property type="match status" value="1"/>
</dbReference>
<dbReference type="GO" id="GO:0015074">
    <property type="term" value="P:DNA integration"/>
    <property type="evidence" value="ECO:0007669"/>
    <property type="project" value="InterPro"/>
</dbReference>
<keyword evidence="7" id="KW-0695">RNA-directed DNA polymerase</keyword>
<evidence type="ECO:0000256" key="3">
    <source>
        <dbReference type="ARBA" id="ARBA00022695"/>
    </source>
</evidence>
<dbReference type="InterPro" id="IPR021109">
    <property type="entry name" value="Peptidase_aspartic_dom_sf"/>
</dbReference>
<dbReference type="InterPro" id="IPR041588">
    <property type="entry name" value="Integrase_H2C2"/>
</dbReference>
<evidence type="ECO:0000313" key="9">
    <source>
        <dbReference type="EnsemblMetazoa" id="AMIN006602-PA"/>
    </source>
</evidence>
<dbReference type="GO" id="GO:0004519">
    <property type="term" value="F:endonuclease activity"/>
    <property type="evidence" value="ECO:0007669"/>
    <property type="project" value="UniProtKB-KW"/>
</dbReference>
<dbReference type="InterPro" id="IPR001584">
    <property type="entry name" value="Integrase_cat-core"/>
</dbReference>
<evidence type="ECO:0000256" key="7">
    <source>
        <dbReference type="ARBA" id="ARBA00022918"/>
    </source>
</evidence>
<proteinExistence type="predicted"/>
<dbReference type="Gene3D" id="2.40.70.10">
    <property type="entry name" value="Acid Proteases"/>
    <property type="match status" value="1"/>
</dbReference>
<dbReference type="InterPro" id="IPR036397">
    <property type="entry name" value="RNaseH_sf"/>
</dbReference>
<keyword evidence="5" id="KW-0255">Endonuclease</keyword>
<sequence length="997" mass="116425">RIPILTLNIDTDNFVKTKIEITKDNLNTLIIDTGATVSLLKASKLKPDCRINKSKRLTLISSSDHESQTLGTAVTNIHFGDYFINHEFHIIDDVQSIYADGLLGKDFLKNRCIVDYVNWMIYFSTDYGMISHPIEDNINGNYILPKRSEVVRRIAIPNLSEDSIILSQEIQPGVFCGNTIVSKRNQYVKFINTTDKDVAFEIKSFKPATESLHDYEQLRTKPNLTKDRIAKIHNKIHIENIPQIARNELECLITKYSDIFCLEDEPVSTNNFYTQEISLKDNIPTYIPNYKQIHSQTDEIQTQTIKEVANRAISDINIVIFTPTRWIDSQEERLRIIMDYHVTPSGGHIGQYRLYSKLKDKYQWKGMKTDIRTFINKCKACVVNKTRKHTKEEVVVTTTPSKPFDVIAIDTVGPLPKTNDNNRYAVTIQCELTKYIVIIPIFNKEANTIARALVENFILTFGNFMEMKSDQGLEYNNVILQKIAEILQIKHTFSTAYHPQTIGALERNHRSLNEYLRSYTNEHHDDWDQWTKFYEFVYNTTIHSTTNFTPYELVFGRQANLPQDIYKTKVDPVYNIEQYYYEMKYKIQKSNEIARKNLIAAKQKQQQTLNYKTNPINIENGDQQTIKEIANKAITKFEIILYTPPRWITADKEKMKIISEYHMTPSGGHIGQFRLYQKIRENYKWKNMKEDIKKYVRNCKACIVNKTFRHTKEKTVVTTTPAKPFNIISIDTVGPLTKTNKNNRYAITIQCDLTKYIVVIPIHNKEANTIAKALVENFILTFGTFMELKSDQGLEYNNEILNKISQILKIKQTFSTAYHPQTIGALERNHRCLNEYLRNYTNEHHDDWDDWTKFYEFVYNTTEHTDTNYTPYELVFGRKANLPQDIFKNKIEPVYNIDQYYYEMKYKLQKSNEKARANLLKEKNNRQQNLNKDINPINIKSGDQVYLVNENRKKLDPVYIGPFTIVSEQGPNCVIQNNTTKKTSTVHKNRLIKYTGE</sequence>
<dbReference type="STRING" id="112268.A0A182W8C8"/>
<dbReference type="InterPro" id="IPR012337">
    <property type="entry name" value="RNaseH-like_sf"/>
</dbReference>
<keyword evidence="3" id="KW-0548">Nucleotidyltransferase</keyword>